<comment type="caution">
    <text evidence="1">The sequence shown here is derived from an EMBL/GenBank/DDBJ whole genome shotgun (WGS) entry which is preliminary data.</text>
</comment>
<dbReference type="AlphaFoldDB" id="A0A109MU29"/>
<dbReference type="InterPro" id="IPR012349">
    <property type="entry name" value="Split_barrel_FMN-bd"/>
</dbReference>
<dbReference type="Gene3D" id="2.30.110.10">
    <property type="entry name" value="Electron Transport, Fmn-binding Protein, Chain A"/>
    <property type="match status" value="1"/>
</dbReference>
<dbReference type="EMBL" id="LNNH01000043">
    <property type="protein sequence ID" value="KWW13045.1"/>
    <property type="molecule type" value="Genomic_DNA"/>
</dbReference>
<evidence type="ECO:0000313" key="1">
    <source>
        <dbReference type="EMBL" id="KWW13045.1"/>
    </source>
</evidence>
<dbReference type="SUPFAM" id="SSF50475">
    <property type="entry name" value="FMN-binding split barrel"/>
    <property type="match status" value="1"/>
</dbReference>
<dbReference type="Pfam" id="PF12900">
    <property type="entry name" value="Pyridox_ox_2"/>
    <property type="match status" value="1"/>
</dbReference>
<gene>
    <name evidence="1" type="ORF">AS888_08900</name>
</gene>
<dbReference type="PANTHER" id="PTHR34071:SF2">
    <property type="entry name" value="FLAVIN-NUCLEOTIDE-BINDING PROTEIN"/>
    <property type="match status" value="1"/>
</dbReference>
<name>A0A109MU29_9BACI</name>
<keyword evidence="2" id="KW-1185">Reference proteome</keyword>
<dbReference type="Proteomes" id="UP000064189">
    <property type="component" value="Unassembled WGS sequence"/>
</dbReference>
<protein>
    <submittedName>
        <fullName evidence="1">Pyridoxamine 5-phosphate oxidase</fullName>
    </submittedName>
</protein>
<reference evidence="1 2" key="1">
    <citation type="submission" date="2015-11" db="EMBL/GenBank/DDBJ databases">
        <title>Genome Sequence of Bacillus simplex strain VanAntwerpen2.</title>
        <authorList>
            <person name="Couger M.B."/>
        </authorList>
    </citation>
    <scope>NUCLEOTIDE SEQUENCE [LARGE SCALE GENOMIC DNA]</scope>
    <source>
        <strain evidence="1 2">VanAntwerpen02</strain>
    </source>
</reference>
<dbReference type="RefSeq" id="WP_061143816.1">
    <property type="nucleotide sequence ID" value="NZ_LNNH01000043.1"/>
</dbReference>
<evidence type="ECO:0000313" key="2">
    <source>
        <dbReference type="Proteomes" id="UP000064189"/>
    </source>
</evidence>
<sequence>MKQSIRYRQRSCTNQAQISDFLSKAQTGFLGLVDQEEPYVIPLNFVWNEGSFFFHGAAAGRKIAIMNTNPHACFTVSENYGTMVDPIPAKTDTAFMSVIAKGIVEIINDLDEAVIAMQALLDKYVPNYYDSPLSKTHVDKYRSSLGSKTVLFKITPITITAKENGLDEQKKYYPGRTIHD</sequence>
<organism evidence="1 2">
    <name type="scientific">Peribacillus simplex</name>
    <dbReference type="NCBI Taxonomy" id="1478"/>
    <lineage>
        <taxon>Bacteria</taxon>
        <taxon>Bacillati</taxon>
        <taxon>Bacillota</taxon>
        <taxon>Bacilli</taxon>
        <taxon>Bacillales</taxon>
        <taxon>Bacillaceae</taxon>
        <taxon>Peribacillus</taxon>
    </lineage>
</organism>
<proteinExistence type="predicted"/>
<dbReference type="PANTHER" id="PTHR34071">
    <property type="entry name" value="5-NITROIMIDAZOLE ANTIBIOTICS RESISTANCE PROTEIN, NIMA-FAMILY-RELATED PROTEIN-RELATED"/>
    <property type="match status" value="1"/>
</dbReference>
<dbReference type="InterPro" id="IPR024747">
    <property type="entry name" value="Pyridox_Oxase-rel"/>
</dbReference>
<accession>A0A109MU29</accession>